<dbReference type="EMBL" id="JARJCN010000044">
    <property type="protein sequence ID" value="KAJ7082715.1"/>
    <property type="molecule type" value="Genomic_DNA"/>
</dbReference>
<name>A0AAD6TXH5_9AGAR</name>
<dbReference type="Proteomes" id="UP001222325">
    <property type="component" value="Unassembled WGS sequence"/>
</dbReference>
<accession>A0AAD6TXH5</accession>
<evidence type="ECO:0000256" key="1">
    <source>
        <dbReference type="SAM" id="MobiDB-lite"/>
    </source>
</evidence>
<keyword evidence="3" id="KW-1185">Reference proteome</keyword>
<gene>
    <name evidence="2" type="ORF">B0H15DRAFT_803158</name>
</gene>
<feature type="region of interest" description="Disordered" evidence="1">
    <location>
        <begin position="226"/>
        <end position="247"/>
    </location>
</feature>
<protein>
    <submittedName>
        <fullName evidence="2">Uncharacterized protein</fullName>
    </submittedName>
</protein>
<feature type="compositionally biased region" description="Basic and acidic residues" evidence="1">
    <location>
        <begin position="45"/>
        <end position="55"/>
    </location>
</feature>
<evidence type="ECO:0000313" key="3">
    <source>
        <dbReference type="Proteomes" id="UP001222325"/>
    </source>
</evidence>
<proteinExistence type="predicted"/>
<comment type="caution">
    <text evidence="2">The sequence shown here is derived from an EMBL/GenBank/DDBJ whole genome shotgun (WGS) entry which is preliminary data.</text>
</comment>
<organism evidence="2 3">
    <name type="scientific">Mycena belliarum</name>
    <dbReference type="NCBI Taxonomy" id="1033014"/>
    <lineage>
        <taxon>Eukaryota</taxon>
        <taxon>Fungi</taxon>
        <taxon>Dikarya</taxon>
        <taxon>Basidiomycota</taxon>
        <taxon>Agaricomycotina</taxon>
        <taxon>Agaricomycetes</taxon>
        <taxon>Agaricomycetidae</taxon>
        <taxon>Agaricales</taxon>
        <taxon>Marasmiineae</taxon>
        <taxon>Mycenaceae</taxon>
        <taxon>Mycena</taxon>
    </lineage>
</organism>
<feature type="region of interest" description="Disordered" evidence="1">
    <location>
        <begin position="33"/>
        <end position="55"/>
    </location>
</feature>
<evidence type="ECO:0000313" key="2">
    <source>
        <dbReference type="EMBL" id="KAJ7082715.1"/>
    </source>
</evidence>
<reference evidence="2" key="1">
    <citation type="submission" date="2023-03" db="EMBL/GenBank/DDBJ databases">
        <title>Massive genome expansion in bonnet fungi (Mycena s.s.) driven by repeated elements and novel gene families across ecological guilds.</title>
        <authorList>
            <consortium name="Lawrence Berkeley National Laboratory"/>
            <person name="Harder C.B."/>
            <person name="Miyauchi S."/>
            <person name="Viragh M."/>
            <person name="Kuo A."/>
            <person name="Thoen E."/>
            <person name="Andreopoulos B."/>
            <person name="Lu D."/>
            <person name="Skrede I."/>
            <person name="Drula E."/>
            <person name="Henrissat B."/>
            <person name="Morin E."/>
            <person name="Kohler A."/>
            <person name="Barry K."/>
            <person name="LaButti K."/>
            <person name="Morin E."/>
            <person name="Salamov A."/>
            <person name="Lipzen A."/>
            <person name="Mereny Z."/>
            <person name="Hegedus B."/>
            <person name="Baldrian P."/>
            <person name="Stursova M."/>
            <person name="Weitz H."/>
            <person name="Taylor A."/>
            <person name="Grigoriev I.V."/>
            <person name="Nagy L.G."/>
            <person name="Martin F."/>
            <person name="Kauserud H."/>
        </authorList>
    </citation>
    <scope>NUCLEOTIDE SEQUENCE</scope>
    <source>
        <strain evidence="2">CBHHK173m</strain>
    </source>
</reference>
<dbReference type="AlphaFoldDB" id="A0AAD6TXH5"/>
<sequence>MLPLDKRLVLDCSTPSQEGPATASVYRTSWSDPARSSVGGYSITQRDDNRPRKGKDATLELGRERGLLDGTALMEYTAKSGRPAEVARHMSARGSGTGGGWSGADGLERALGAATELSLMHKGMVTERLRLLVGDNESELLGRDVNADAEPPGVHEGRLDCYRLRCCWEGRDADAGHDLDAEEGERRRAAGKEAQSRSAAAQVAKKEMRTLAEEATKRQRYCCRRGAANTATASRSRRKRRRLGPRDGAAHTECWSWAMIMHKPAELRDGGSTTHFGAGQICEPWYSFGLAWKRSSLSVDRPHLVVAWSRFQINHSELGILRPVSPVCRASRLSEREVRRLSASAQPPALGVLNVELLNLERRTASPGVTAKLWLCISR</sequence>